<sequence length="50" mass="5904">MLTSYTSFYIINKFDSFFRFLKCKNGNLDEIQMKKVKKKMMLGTLGLETT</sequence>
<gene>
    <name evidence="1" type="ORF">HanXRQr2_Chr12g0524981</name>
</gene>
<organism evidence="1 2">
    <name type="scientific">Helianthus annuus</name>
    <name type="common">Common sunflower</name>
    <dbReference type="NCBI Taxonomy" id="4232"/>
    <lineage>
        <taxon>Eukaryota</taxon>
        <taxon>Viridiplantae</taxon>
        <taxon>Streptophyta</taxon>
        <taxon>Embryophyta</taxon>
        <taxon>Tracheophyta</taxon>
        <taxon>Spermatophyta</taxon>
        <taxon>Magnoliopsida</taxon>
        <taxon>eudicotyledons</taxon>
        <taxon>Gunneridae</taxon>
        <taxon>Pentapetalae</taxon>
        <taxon>asterids</taxon>
        <taxon>campanulids</taxon>
        <taxon>Asterales</taxon>
        <taxon>Asteraceae</taxon>
        <taxon>Asteroideae</taxon>
        <taxon>Heliantheae alliance</taxon>
        <taxon>Heliantheae</taxon>
        <taxon>Helianthus</taxon>
    </lineage>
</organism>
<evidence type="ECO:0000313" key="2">
    <source>
        <dbReference type="Proteomes" id="UP000215914"/>
    </source>
</evidence>
<keyword evidence="2" id="KW-1185">Reference proteome</keyword>
<evidence type="ECO:0000313" key="1">
    <source>
        <dbReference type="EMBL" id="KAF5776503.1"/>
    </source>
</evidence>
<reference evidence="1" key="2">
    <citation type="submission" date="2020-06" db="EMBL/GenBank/DDBJ databases">
        <title>Helianthus annuus Genome sequencing and assembly Release 2.</title>
        <authorList>
            <person name="Gouzy J."/>
            <person name="Langlade N."/>
            <person name="Munos S."/>
        </authorList>
    </citation>
    <scope>NUCLEOTIDE SEQUENCE</scope>
    <source>
        <tissue evidence="1">Leaves</tissue>
    </source>
</reference>
<dbReference type="Proteomes" id="UP000215914">
    <property type="component" value="Unassembled WGS sequence"/>
</dbReference>
<accession>A0A9K3HEJ4</accession>
<name>A0A9K3HEJ4_HELAN</name>
<dbReference type="EMBL" id="MNCJ02000327">
    <property type="protein sequence ID" value="KAF5776503.1"/>
    <property type="molecule type" value="Genomic_DNA"/>
</dbReference>
<proteinExistence type="predicted"/>
<reference evidence="1" key="1">
    <citation type="journal article" date="2017" name="Nature">
        <title>The sunflower genome provides insights into oil metabolism, flowering and Asterid evolution.</title>
        <authorList>
            <person name="Badouin H."/>
            <person name="Gouzy J."/>
            <person name="Grassa C.J."/>
            <person name="Murat F."/>
            <person name="Staton S.E."/>
            <person name="Cottret L."/>
            <person name="Lelandais-Briere C."/>
            <person name="Owens G.L."/>
            <person name="Carrere S."/>
            <person name="Mayjonade B."/>
            <person name="Legrand L."/>
            <person name="Gill N."/>
            <person name="Kane N.C."/>
            <person name="Bowers J.E."/>
            <person name="Hubner S."/>
            <person name="Bellec A."/>
            <person name="Berard A."/>
            <person name="Berges H."/>
            <person name="Blanchet N."/>
            <person name="Boniface M.C."/>
            <person name="Brunel D."/>
            <person name="Catrice O."/>
            <person name="Chaidir N."/>
            <person name="Claudel C."/>
            <person name="Donnadieu C."/>
            <person name="Faraut T."/>
            <person name="Fievet G."/>
            <person name="Helmstetter N."/>
            <person name="King M."/>
            <person name="Knapp S.J."/>
            <person name="Lai Z."/>
            <person name="Le Paslier M.C."/>
            <person name="Lippi Y."/>
            <person name="Lorenzon L."/>
            <person name="Mandel J.R."/>
            <person name="Marage G."/>
            <person name="Marchand G."/>
            <person name="Marquand E."/>
            <person name="Bret-Mestries E."/>
            <person name="Morien E."/>
            <person name="Nambeesan S."/>
            <person name="Nguyen T."/>
            <person name="Pegot-Espagnet P."/>
            <person name="Pouilly N."/>
            <person name="Raftis F."/>
            <person name="Sallet E."/>
            <person name="Schiex T."/>
            <person name="Thomas J."/>
            <person name="Vandecasteele C."/>
            <person name="Vares D."/>
            <person name="Vear F."/>
            <person name="Vautrin S."/>
            <person name="Crespi M."/>
            <person name="Mangin B."/>
            <person name="Burke J.M."/>
            <person name="Salse J."/>
            <person name="Munos S."/>
            <person name="Vincourt P."/>
            <person name="Rieseberg L.H."/>
            <person name="Langlade N.B."/>
        </authorList>
    </citation>
    <scope>NUCLEOTIDE SEQUENCE</scope>
    <source>
        <tissue evidence="1">Leaves</tissue>
    </source>
</reference>
<dbReference type="Gramene" id="mRNA:HanXRQr2_Chr12g0524981">
    <property type="protein sequence ID" value="mRNA:HanXRQr2_Chr12g0524981"/>
    <property type="gene ID" value="HanXRQr2_Chr12g0524981"/>
</dbReference>
<comment type="caution">
    <text evidence="1">The sequence shown here is derived from an EMBL/GenBank/DDBJ whole genome shotgun (WGS) entry which is preliminary data.</text>
</comment>
<dbReference type="AlphaFoldDB" id="A0A9K3HEJ4"/>
<protein>
    <submittedName>
        <fullName evidence="1">Uncharacterized protein</fullName>
    </submittedName>
</protein>